<dbReference type="PANTHER" id="PTHR10545">
    <property type="entry name" value="DIAMINE N-ACETYLTRANSFERASE"/>
    <property type="match status" value="1"/>
</dbReference>
<protein>
    <submittedName>
        <fullName evidence="4">GNAT family N-acetyltransferase</fullName>
    </submittedName>
</protein>
<name>A0ABZ0TYX7_9SPHI</name>
<evidence type="ECO:0000313" key="5">
    <source>
        <dbReference type="Proteomes" id="UP001324380"/>
    </source>
</evidence>
<gene>
    <name evidence="4" type="ORF">SNE25_12280</name>
</gene>
<reference evidence="4 5" key="1">
    <citation type="submission" date="2023-11" db="EMBL/GenBank/DDBJ databases">
        <title>Analysis of the Genomes of Mucilaginibacter gossypii cycad 4 and M. sabulilitoris SNA2: microbes with the potential for plant growth promotion.</title>
        <authorList>
            <person name="Hirsch A.M."/>
            <person name="Humm E."/>
            <person name="Rubbi M."/>
            <person name="Del Vecchio G."/>
            <person name="Ha S.M."/>
            <person name="Pellegrini M."/>
            <person name="Gunsalus R.P."/>
        </authorList>
    </citation>
    <scope>NUCLEOTIDE SEQUENCE [LARGE SCALE GENOMIC DNA]</scope>
    <source>
        <strain evidence="4 5">SNA2</strain>
    </source>
</reference>
<evidence type="ECO:0000259" key="3">
    <source>
        <dbReference type="PROSITE" id="PS51186"/>
    </source>
</evidence>
<evidence type="ECO:0000256" key="1">
    <source>
        <dbReference type="ARBA" id="ARBA00022679"/>
    </source>
</evidence>
<dbReference type="PROSITE" id="PS51186">
    <property type="entry name" value="GNAT"/>
    <property type="match status" value="1"/>
</dbReference>
<accession>A0ABZ0TYX7</accession>
<dbReference type="InterPro" id="IPR051016">
    <property type="entry name" value="Diverse_Substrate_AcTransf"/>
</dbReference>
<proteinExistence type="predicted"/>
<dbReference type="Gene3D" id="3.40.630.30">
    <property type="match status" value="1"/>
</dbReference>
<sequence length="172" mass="19639">MDNTINHTNQKLPLQGAGGLHIRVARQDDCPRLMELVHELALYEKAPEEVTVTLQEFEDAGFGTKPVWKAFVAEANGIIVGFAVYYIRYSTWKGCRLYLEDLIVTEEYRGKGVGKLLFNILITEAKELGYSGMVWQVLDWNEPALNFYRKYEASIEAGWLNASLSKEQLLNY</sequence>
<dbReference type="InterPro" id="IPR016181">
    <property type="entry name" value="Acyl_CoA_acyltransferase"/>
</dbReference>
<keyword evidence="5" id="KW-1185">Reference proteome</keyword>
<dbReference type="Proteomes" id="UP001324380">
    <property type="component" value="Chromosome"/>
</dbReference>
<dbReference type="Pfam" id="PF00583">
    <property type="entry name" value="Acetyltransf_1"/>
    <property type="match status" value="1"/>
</dbReference>
<organism evidence="4 5">
    <name type="scientific">Mucilaginibacter sabulilitoris</name>
    <dbReference type="NCBI Taxonomy" id="1173583"/>
    <lineage>
        <taxon>Bacteria</taxon>
        <taxon>Pseudomonadati</taxon>
        <taxon>Bacteroidota</taxon>
        <taxon>Sphingobacteriia</taxon>
        <taxon>Sphingobacteriales</taxon>
        <taxon>Sphingobacteriaceae</taxon>
        <taxon>Mucilaginibacter</taxon>
    </lineage>
</organism>
<keyword evidence="1" id="KW-0808">Transferase</keyword>
<evidence type="ECO:0000313" key="4">
    <source>
        <dbReference type="EMBL" id="WPU96295.1"/>
    </source>
</evidence>
<dbReference type="EMBL" id="CP139558">
    <property type="protein sequence ID" value="WPU96295.1"/>
    <property type="molecule type" value="Genomic_DNA"/>
</dbReference>
<evidence type="ECO:0000256" key="2">
    <source>
        <dbReference type="ARBA" id="ARBA00023315"/>
    </source>
</evidence>
<dbReference type="InterPro" id="IPR000182">
    <property type="entry name" value="GNAT_dom"/>
</dbReference>
<dbReference type="CDD" id="cd04301">
    <property type="entry name" value="NAT_SF"/>
    <property type="match status" value="1"/>
</dbReference>
<dbReference type="PANTHER" id="PTHR10545:SF29">
    <property type="entry name" value="GH14572P-RELATED"/>
    <property type="match status" value="1"/>
</dbReference>
<feature type="domain" description="N-acetyltransferase" evidence="3">
    <location>
        <begin position="20"/>
        <end position="171"/>
    </location>
</feature>
<keyword evidence="2" id="KW-0012">Acyltransferase</keyword>
<dbReference type="SUPFAM" id="SSF55729">
    <property type="entry name" value="Acyl-CoA N-acyltransferases (Nat)"/>
    <property type="match status" value="1"/>
</dbReference>